<evidence type="ECO:0000313" key="2">
    <source>
        <dbReference type="Proteomes" id="UP000246464"/>
    </source>
</evidence>
<gene>
    <name evidence="1" type="ORF">SMAX5B_002086</name>
</gene>
<keyword evidence="2" id="KW-1185">Reference proteome</keyword>
<dbReference type="EMBL" id="CP026263">
    <property type="protein sequence ID" value="AWP20951.1"/>
    <property type="molecule type" value="Genomic_DNA"/>
</dbReference>
<reference evidence="1 2" key="1">
    <citation type="submission" date="2017-12" db="EMBL/GenBank/DDBJ databases">
        <title>Integrating genomic resources of turbot (Scophthalmus maximus) in depth evaluation of genetic and physical mapping variation across individuals.</title>
        <authorList>
            <person name="Martinez P."/>
        </authorList>
    </citation>
    <scope>NUCLEOTIDE SEQUENCE [LARGE SCALE GENOMIC DNA]</scope>
</reference>
<proteinExistence type="predicted"/>
<dbReference type="AlphaFoldDB" id="A0A2U9CWG6"/>
<name>A0A2U9CWG6_SCOMX</name>
<protein>
    <submittedName>
        <fullName evidence="1">Uncharacterized protein</fullName>
    </submittedName>
</protein>
<evidence type="ECO:0000313" key="1">
    <source>
        <dbReference type="EMBL" id="AWP20951.1"/>
    </source>
</evidence>
<sequence length="70" mass="7517">MVCEHRGPARCPEEGVHCGIPSEVLPDVTRDVRAEVTQAGGRSLADEASQKRVKAIDICLCGAQSEKARQ</sequence>
<dbReference type="Proteomes" id="UP000246464">
    <property type="component" value="Chromosome 21"/>
</dbReference>
<accession>A0A2U9CWG6</accession>
<organism evidence="1 2">
    <name type="scientific">Scophthalmus maximus</name>
    <name type="common">Turbot</name>
    <name type="synonym">Psetta maxima</name>
    <dbReference type="NCBI Taxonomy" id="52904"/>
    <lineage>
        <taxon>Eukaryota</taxon>
        <taxon>Metazoa</taxon>
        <taxon>Chordata</taxon>
        <taxon>Craniata</taxon>
        <taxon>Vertebrata</taxon>
        <taxon>Euteleostomi</taxon>
        <taxon>Actinopterygii</taxon>
        <taxon>Neopterygii</taxon>
        <taxon>Teleostei</taxon>
        <taxon>Neoteleostei</taxon>
        <taxon>Acanthomorphata</taxon>
        <taxon>Carangaria</taxon>
        <taxon>Pleuronectiformes</taxon>
        <taxon>Pleuronectoidei</taxon>
        <taxon>Scophthalmidae</taxon>
        <taxon>Scophthalmus</taxon>
    </lineage>
</organism>